<evidence type="ECO:0000313" key="5">
    <source>
        <dbReference type="Proteomes" id="UP000038010"/>
    </source>
</evidence>
<dbReference type="PANTHER" id="PTHR45348">
    <property type="entry name" value="HYPOTHETICAL OXIDOREDUCTASE (EUROFUNG)"/>
    <property type="match status" value="1"/>
</dbReference>
<dbReference type="SUPFAM" id="SSF51735">
    <property type="entry name" value="NAD(P)-binding Rossmann-fold domains"/>
    <property type="match status" value="1"/>
</dbReference>
<dbReference type="EMBL" id="LFJN01000044">
    <property type="protein sequence ID" value="KPI35089.1"/>
    <property type="molecule type" value="Genomic_DNA"/>
</dbReference>
<dbReference type="InterPro" id="IPR011032">
    <property type="entry name" value="GroES-like_sf"/>
</dbReference>
<dbReference type="GO" id="GO:0016651">
    <property type="term" value="F:oxidoreductase activity, acting on NAD(P)H"/>
    <property type="evidence" value="ECO:0007669"/>
    <property type="project" value="InterPro"/>
</dbReference>
<dbReference type="InterPro" id="IPR036291">
    <property type="entry name" value="NAD(P)-bd_dom_sf"/>
</dbReference>
<feature type="domain" description="Enoyl reductase (ER)" evidence="3">
    <location>
        <begin position="10"/>
        <end position="336"/>
    </location>
</feature>
<dbReference type="VEuPathDB" id="FungiDB:AB675_1365"/>
<dbReference type="STRING" id="1664694.A0A0N0NI69"/>
<dbReference type="InterPro" id="IPR047122">
    <property type="entry name" value="Trans-enoyl_RdTase-like"/>
</dbReference>
<evidence type="ECO:0000259" key="3">
    <source>
        <dbReference type="SMART" id="SM00829"/>
    </source>
</evidence>
<dbReference type="InterPro" id="IPR013154">
    <property type="entry name" value="ADH-like_N"/>
</dbReference>
<dbReference type="PANTHER" id="PTHR45348:SF2">
    <property type="entry name" value="ZINC-TYPE ALCOHOL DEHYDROGENASE-LIKE PROTEIN C2E1P3.01"/>
    <property type="match status" value="1"/>
</dbReference>
<reference evidence="4 5" key="1">
    <citation type="submission" date="2015-06" db="EMBL/GenBank/DDBJ databases">
        <title>Draft genome of the ant-associated black yeast Phialophora attae CBS 131958.</title>
        <authorList>
            <person name="Moreno L.F."/>
            <person name="Stielow B.J."/>
            <person name="de Hoog S."/>
            <person name="Vicente V.A."/>
            <person name="Weiss V.A."/>
            <person name="de Vries M."/>
            <person name="Cruz L.M."/>
            <person name="Souza E.M."/>
        </authorList>
    </citation>
    <scope>NUCLEOTIDE SEQUENCE [LARGE SCALE GENOMIC DNA]</scope>
    <source>
        <strain evidence="4 5">CBS 131958</strain>
    </source>
</reference>
<dbReference type="Gene3D" id="3.40.50.720">
    <property type="entry name" value="NAD(P)-binding Rossmann-like Domain"/>
    <property type="match status" value="1"/>
</dbReference>
<dbReference type="Gene3D" id="3.90.180.10">
    <property type="entry name" value="Medium-chain alcohol dehydrogenases, catalytic domain"/>
    <property type="match status" value="1"/>
</dbReference>
<dbReference type="RefSeq" id="XP_017995052.1">
    <property type="nucleotide sequence ID" value="XM_018141248.1"/>
</dbReference>
<evidence type="ECO:0000256" key="2">
    <source>
        <dbReference type="ARBA" id="ARBA00023002"/>
    </source>
</evidence>
<evidence type="ECO:0000256" key="1">
    <source>
        <dbReference type="ARBA" id="ARBA00008072"/>
    </source>
</evidence>
<comment type="similarity">
    <text evidence="1">Belongs to the zinc-containing alcohol dehydrogenase family.</text>
</comment>
<accession>A0A0N0NI69</accession>
<dbReference type="InterPro" id="IPR020843">
    <property type="entry name" value="ER"/>
</dbReference>
<evidence type="ECO:0000313" key="4">
    <source>
        <dbReference type="EMBL" id="KPI35089.1"/>
    </source>
</evidence>
<dbReference type="CDD" id="cd08249">
    <property type="entry name" value="enoyl_reductase_like"/>
    <property type="match status" value="1"/>
</dbReference>
<name>A0A0N0NI69_9EURO</name>
<dbReference type="SUPFAM" id="SSF50129">
    <property type="entry name" value="GroES-like"/>
    <property type="match status" value="1"/>
</dbReference>
<proteinExistence type="inferred from homology"/>
<comment type="caution">
    <text evidence="4">The sequence shown here is derived from an EMBL/GenBank/DDBJ whole genome shotgun (WGS) entry which is preliminary data.</text>
</comment>
<dbReference type="Proteomes" id="UP000038010">
    <property type="component" value="Unassembled WGS sequence"/>
</dbReference>
<protein>
    <submittedName>
        <fullName evidence="4">Zinc-binding alcohol dehydrogenase domain-containing protein cipB</fullName>
    </submittedName>
</protein>
<keyword evidence="2" id="KW-0560">Oxidoreductase</keyword>
<dbReference type="OrthoDB" id="3509362at2759"/>
<gene>
    <name evidence="4" type="ORF">AB675_1365</name>
</gene>
<dbReference type="Pfam" id="PF08240">
    <property type="entry name" value="ADH_N"/>
    <property type="match status" value="1"/>
</dbReference>
<organism evidence="4 5">
    <name type="scientific">Cyphellophora attinorum</name>
    <dbReference type="NCBI Taxonomy" id="1664694"/>
    <lineage>
        <taxon>Eukaryota</taxon>
        <taxon>Fungi</taxon>
        <taxon>Dikarya</taxon>
        <taxon>Ascomycota</taxon>
        <taxon>Pezizomycotina</taxon>
        <taxon>Eurotiomycetes</taxon>
        <taxon>Chaetothyriomycetidae</taxon>
        <taxon>Chaetothyriales</taxon>
        <taxon>Cyphellophoraceae</taxon>
        <taxon>Cyphellophora</taxon>
    </lineage>
</organism>
<dbReference type="GeneID" id="28733128"/>
<dbReference type="SMART" id="SM00829">
    <property type="entry name" value="PKS_ER"/>
    <property type="match status" value="1"/>
</dbReference>
<dbReference type="AlphaFoldDB" id="A0A0N0NI69"/>
<sequence length="341" mass="36127">MSQQAAVIRAAHAQLVVEEHSIPTPRPGQLLVKIRAIGFSPLEAKIQKYAMIPLSYPNVLGTSYAGIVESVGEGVTKIKTGDKVAVVRTRFQMRSESGAFQQYALAAETSTSKLPETVSLEDAASTILNLAAIASAFSIVMGLDRPSLAEKAKPNGKKIFLYGGSSPAGGLGVSYAVAAGYTVVTTSSPANKDFVQSLGPAVILDHTASDIADEIASHGPYDTIFDAIGFPVVTDLIAPYLSSVGGGIYYSFVPLTGSEKPLPGNVQRVSQPFSFAMDEEKNHESRDWFYDELLPKGLESGVIVPTRAQWLEGGLAKAQEALDLMLAGKVTGRKLLLDPNA</sequence>
<keyword evidence="5" id="KW-1185">Reference proteome</keyword>